<organism evidence="2 3">
    <name type="scientific">Candidatus Woesebacteria bacterium GW2011_GWA1_39_8</name>
    <dbReference type="NCBI Taxonomy" id="1618552"/>
    <lineage>
        <taxon>Bacteria</taxon>
        <taxon>Candidatus Woeseibacteriota</taxon>
    </lineage>
</organism>
<reference evidence="2 3" key="1">
    <citation type="journal article" date="2015" name="Nature">
        <title>rRNA introns, odd ribosomes, and small enigmatic genomes across a large radiation of phyla.</title>
        <authorList>
            <person name="Brown C.T."/>
            <person name="Hug L.A."/>
            <person name="Thomas B.C."/>
            <person name="Sharon I."/>
            <person name="Castelle C.J."/>
            <person name="Singh A."/>
            <person name="Wilkins M.J."/>
            <person name="Williams K.H."/>
            <person name="Banfield J.F."/>
        </authorList>
    </citation>
    <scope>NUCLEOTIDE SEQUENCE [LARGE SCALE GENOMIC DNA]</scope>
</reference>
<feature type="non-terminal residue" evidence="2">
    <location>
        <position position="142"/>
    </location>
</feature>
<sequence>MQSGQSLFEVVFAIAVVAIIISGVVALSATTVRNSSFSRNNALATNYAQEAAEWLRSERDNNWVTFSGRSNTSGVTWCINALTWVSGVCSGNISGTIFMRTVTLTTDIVDPNTIQAVVLAIWADSQGSHQAKTTMTLTNWKN</sequence>
<evidence type="ECO:0000313" key="3">
    <source>
        <dbReference type="Proteomes" id="UP000034793"/>
    </source>
</evidence>
<dbReference type="Proteomes" id="UP000034793">
    <property type="component" value="Unassembled WGS sequence"/>
</dbReference>
<name>A0A0G0S1Q1_9BACT</name>
<evidence type="ECO:0000256" key="1">
    <source>
        <dbReference type="SAM" id="Phobius"/>
    </source>
</evidence>
<proteinExistence type="predicted"/>
<comment type="caution">
    <text evidence="2">The sequence shown here is derived from an EMBL/GenBank/DDBJ whole genome shotgun (WGS) entry which is preliminary data.</text>
</comment>
<keyword evidence="1" id="KW-0472">Membrane</keyword>
<dbReference type="EMBL" id="LBXL01000045">
    <property type="protein sequence ID" value="KKR28615.1"/>
    <property type="molecule type" value="Genomic_DNA"/>
</dbReference>
<evidence type="ECO:0000313" key="2">
    <source>
        <dbReference type="EMBL" id="KKR28615.1"/>
    </source>
</evidence>
<protein>
    <submittedName>
        <fullName evidence="2">Uncharacterized protein</fullName>
    </submittedName>
</protein>
<feature type="transmembrane region" description="Helical" evidence="1">
    <location>
        <begin position="6"/>
        <end position="29"/>
    </location>
</feature>
<dbReference type="AlphaFoldDB" id="A0A0G0S1Q1"/>
<keyword evidence="1" id="KW-0812">Transmembrane</keyword>
<gene>
    <name evidence="2" type="ORF">UT61_C0045G0001</name>
</gene>
<keyword evidence="1" id="KW-1133">Transmembrane helix</keyword>
<accession>A0A0G0S1Q1</accession>